<evidence type="ECO:0000313" key="1">
    <source>
        <dbReference type="EMBL" id="WMU95614.1"/>
    </source>
</evidence>
<reference evidence="1 2" key="1">
    <citation type="submission" date="2023-04" db="EMBL/GenBank/DDBJ databases">
        <authorList>
            <person name="Wang C."/>
            <person name="Guo Z."/>
            <person name="Wang M."/>
            <person name="Wang X."/>
            <person name="Ji F."/>
            <person name="Zhao J."/>
            <person name="Zeng J."/>
            <person name="Zuo J."/>
        </authorList>
    </citation>
    <scope>NUCLEOTIDE SEQUENCE [LARGE SCALE GENOMIC DNA]</scope>
</reference>
<sequence>MNTKPKAGDKITIQVSLGNRYNGQESTQAEITHVAESGRIFFRPLKRLMFKDYRHNPQGTLGVLHAGIIYSTDEYSSGQFTGQFKDILFIRHEESQTTPKIRSVDVTIEPTHKILQIEDLPKHEKRYSSELNAKGGDSRVVDHVGEFFKAFASNNTHHYWLPPQQKLSSLLTGACEDAKKKAEEFKEAAFIADRVVNHGDIEYTVRMMLKAGLTPHQIAEEIQRQFYNAMVNE</sequence>
<evidence type="ECO:0000313" key="2">
    <source>
        <dbReference type="Proteomes" id="UP001268809"/>
    </source>
</evidence>
<keyword evidence="2" id="KW-1185">Reference proteome</keyword>
<name>A0AA51U6C3_9CAUD</name>
<proteinExistence type="predicted"/>
<dbReference type="Proteomes" id="UP001268809">
    <property type="component" value="Segment"/>
</dbReference>
<organism evidence="1 2">
    <name type="scientific">Escherichia phage pEC-M719-6WT.1</name>
    <dbReference type="NCBI Taxonomy" id="3056220"/>
    <lineage>
        <taxon>Viruses</taxon>
        <taxon>Duplodnaviria</taxon>
        <taxon>Heunggongvirae</taxon>
        <taxon>Uroviricota</taxon>
        <taxon>Caudoviricetes</taxon>
        <taxon>Andersonviridae</taxon>
        <taxon>Ounavirinae</taxon>
        <taxon>Mooglevirus</taxon>
        <taxon>Mooglevirus M7196WT1</taxon>
    </lineage>
</organism>
<accession>A0AA51U6C3</accession>
<dbReference type="EMBL" id="OQ845957">
    <property type="protein sequence ID" value="WMU95614.1"/>
    <property type="molecule type" value="Genomic_DNA"/>
</dbReference>
<protein>
    <submittedName>
        <fullName evidence="1">Uncharacterized protein</fullName>
    </submittedName>
</protein>